<evidence type="ECO:0000256" key="2">
    <source>
        <dbReference type="ARBA" id="ARBA00022670"/>
    </source>
</evidence>
<dbReference type="GO" id="GO:0016926">
    <property type="term" value="P:protein desumoylation"/>
    <property type="evidence" value="ECO:0007669"/>
    <property type="project" value="TreeGrafter"/>
</dbReference>
<evidence type="ECO:0000313" key="8">
    <source>
        <dbReference type="Proteomes" id="UP001220324"/>
    </source>
</evidence>
<evidence type="ECO:0000256" key="5">
    <source>
        <dbReference type="SAM" id="MobiDB-lite"/>
    </source>
</evidence>
<feature type="region of interest" description="Disordered" evidence="5">
    <location>
        <begin position="1"/>
        <end position="63"/>
    </location>
</feature>
<dbReference type="GO" id="GO:0016929">
    <property type="term" value="F:deSUMOylase activity"/>
    <property type="evidence" value="ECO:0007669"/>
    <property type="project" value="TreeGrafter"/>
</dbReference>
<comment type="similarity">
    <text evidence="1">Belongs to the peptidase C48 family.</text>
</comment>
<dbReference type="Gene3D" id="3.40.395.10">
    <property type="entry name" value="Adenoviral Proteinase, Chain A"/>
    <property type="match status" value="1"/>
</dbReference>
<dbReference type="Proteomes" id="UP001220324">
    <property type="component" value="Unassembled WGS sequence"/>
</dbReference>
<keyword evidence="4" id="KW-0788">Thiol protease</keyword>
<dbReference type="PANTHER" id="PTHR12606">
    <property type="entry name" value="SENTRIN/SUMO-SPECIFIC PROTEASE"/>
    <property type="match status" value="1"/>
</dbReference>
<feature type="region of interest" description="Disordered" evidence="5">
    <location>
        <begin position="110"/>
        <end position="130"/>
    </location>
</feature>
<accession>A0AAD6GI05</accession>
<dbReference type="GO" id="GO:0005634">
    <property type="term" value="C:nucleus"/>
    <property type="evidence" value="ECO:0007669"/>
    <property type="project" value="TreeGrafter"/>
</dbReference>
<feature type="domain" description="Ubiquitin-like protease family profile" evidence="6">
    <location>
        <begin position="239"/>
        <end position="409"/>
    </location>
</feature>
<dbReference type="Pfam" id="PF02902">
    <property type="entry name" value="Peptidase_C48"/>
    <property type="match status" value="1"/>
</dbReference>
<evidence type="ECO:0000313" key="7">
    <source>
        <dbReference type="EMBL" id="KAJ5546119.1"/>
    </source>
</evidence>
<feature type="compositionally biased region" description="Polar residues" evidence="5">
    <location>
        <begin position="14"/>
        <end position="41"/>
    </location>
</feature>
<sequence length="454" mass="50526">MGLLSRLWRKATAAPSNGSASSVATENPFSASKGWQPTGQEDSQDDFSMHIPGAFPSSPSLSPRLAPIERVEDNVPTQEFDRMEIDVPSIPELRTDLGAHLRPTRLRRAPRPVPTQVSHPPSTLAPRQDEVHQDGMEIDDPWAERFRAYEKLPFGQPVSAVQLVHPQRKPVPLDRTASIFASEWEKLEIERRELEGVEGRPARIRPKGECVRQLSWDWLDKVSRAMQSSGVVAQTLSGDALYQKDIATCIKPLAWLNDEIINSYLAVITQYLQQSAGNKAPNDRPRYHAFNTFFYSSLRDKGYDGVRRWAKRAKIGGEGLLEVDTVFVPVHESSHWTLLVVRPADRTIEYFDSLGARGARQVKIIKSWLLGELGTKFVDSEWTVLTSASSFQDNGSDCGVFLLTNAKAIALNIEPTAFGARDTTLLRRKIVAEIMNGGLHGELSPVDKTGAILL</sequence>
<keyword evidence="3" id="KW-0378">Hydrolase</keyword>
<proteinExistence type="inferred from homology"/>
<dbReference type="AlphaFoldDB" id="A0AAD6GI05"/>
<dbReference type="InterPro" id="IPR038765">
    <property type="entry name" value="Papain-like_cys_pep_sf"/>
</dbReference>
<dbReference type="GO" id="GO:0006508">
    <property type="term" value="P:proteolysis"/>
    <property type="evidence" value="ECO:0007669"/>
    <property type="project" value="UniProtKB-KW"/>
</dbReference>
<evidence type="ECO:0000259" key="6">
    <source>
        <dbReference type="PROSITE" id="PS50600"/>
    </source>
</evidence>
<name>A0AAD6GI05_9EURO</name>
<protein>
    <recommendedName>
        <fullName evidence="6">Ubiquitin-like protease family profile domain-containing protein</fullName>
    </recommendedName>
</protein>
<dbReference type="InterPro" id="IPR003653">
    <property type="entry name" value="Peptidase_C48_C"/>
</dbReference>
<dbReference type="PROSITE" id="PS50600">
    <property type="entry name" value="ULP_PROTEASE"/>
    <property type="match status" value="1"/>
</dbReference>
<reference evidence="7 8" key="1">
    <citation type="journal article" date="2023" name="IMA Fungus">
        <title>Comparative genomic study of the Penicillium genus elucidates a diverse pangenome and 15 lateral gene transfer events.</title>
        <authorList>
            <person name="Petersen C."/>
            <person name="Sorensen T."/>
            <person name="Nielsen M.R."/>
            <person name="Sondergaard T.E."/>
            <person name="Sorensen J.L."/>
            <person name="Fitzpatrick D.A."/>
            <person name="Frisvad J.C."/>
            <person name="Nielsen K.L."/>
        </authorList>
    </citation>
    <scope>NUCLEOTIDE SEQUENCE [LARGE SCALE GENOMIC DNA]</scope>
    <source>
        <strain evidence="7 8">IBT 35679</strain>
    </source>
</reference>
<evidence type="ECO:0000256" key="1">
    <source>
        <dbReference type="ARBA" id="ARBA00005234"/>
    </source>
</evidence>
<keyword evidence="2" id="KW-0645">Protease</keyword>
<comment type="caution">
    <text evidence="7">The sequence shown here is derived from an EMBL/GenBank/DDBJ whole genome shotgun (WGS) entry which is preliminary data.</text>
</comment>
<gene>
    <name evidence="7" type="ORF">N7494_003704</name>
</gene>
<dbReference type="SUPFAM" id="SSF54001">
    <property type="entry name" value="Cysteine proteinases"/>
    <property type="match status" value="1"/>
</dbReference>
<evidence type="ECO:0000256" key="4">
    <source>
        <dbReference type="ARBA" id="ARBA00022807"/>
    </source>
</evidence>
<keyword evidence="8" id="KW-1185">Reference proteome</keyword>
<dbReference type="PANTHER" id="PTHR12606:SF141">
    <property type="entry name" value="GH15225P-RELATED"/>
    <property type="match status" value="1"/>
</dbReference>
<evidence type="ECO:0000256" key="3">
    <source>
        <dbReference type="ARBA" id="ARBA00022801"/>
    </source>
</evidence>
<organism evidence="7 8">
    <name type="scientific">Penicillium frequentans</name>
    <dbReference type="NCBI Taxonomy" id="3151616"/>
    <lineage>
        <taxon>Eukaryota</taxon>
        <taxon>Fungi</taxon>
        <taxon>Dikarya</taxon>
        <taxon>Ascomycota</taxon>
        <taxon>Pezizomycotina</taxon>
        <taxon>Eurotiomycetes</taxon>
        <taxon>Eurotiomycetidae</taxon>
        <taxon>Eurotiales</taxon>
        <taxon>Aspergillaceae</taxon>
        <taxon>Penicillium</taxon>
    </lineage>
</organism>
<dbReference type="EMBL" id="JAQIZZ010000003">
    <property type="protein sequence ID" value="KAJ5546119.1"/>
    <property type="molecule type" value="Genomic_DNA"/>
</dbReference>